<keyword evidence="10" id="KW-1185">Reference proteome</keyword>
<evidence type="ECO:0000256" key="4">
    <source>
        <dbReference type="ARBA" id="ARBA00022989"/>
    </source>
</evidence>
<comment type="similarity">
    <text evidence="6">Belongs to the ThrE exporter (TC 2.A.79) family.</text>
</comment>
<evidence type="ECO:0000256" key="3">
    <source>
        <dbReference type="ARBA" id="ARBA00022692"/>
    </source>
</evidence>
<reference evidence="9 10" key="1">
    <citation type="journal article" date="2025" name="Anaerobe">
        <title>Description of Anaerococcus kampingiae sp. nov., Anaerococcus groningensis sp. nov., Anaerococcus martiniensis sp. nov., and Anaerococcus cruorum sp. nov., isolated from human clinical specimens.</title>
        <authorList>
            <person name="Boiten K.E."/>
            <person name="Meijer J."/>
            <person name="van Wezel E.M."/>
            <person name="Veloo A.C.M."/>
        </authorList>
    </citation>
    <scope>NUCLEOTIDE SEQUENCE [LARGE SCALE GENOMIC DNA]</scope>
    <source>
        <strain evidence="9 10">ENR0831</strain>
    </source>
</reference>
<feature type="transmembrane region" description="Helical" evidence="7">
    <location>
        <begin position="197"/>
        <end position="220"/>
    </location>
</feature>
<feature type="domain" description="Threonine/serine exporter-like N-terminal" evidence="8">
    <location>
        <begin position="18"/>
        <end position="255"/>
    </location>
</feature>
<name>A0ABW9M9Y3_9FIRM</name>
<evidence type="ECO:0000256" key="2">
    <source>
        <dbReference type="ARBA" id="ARBA00022475"/>
    </source>
</evidence>
<evidence type="ECO:0000313" key="10">
    <source>
        <dbReference type="Proteomes" id="UP001637996"/>
    </source>
</evidence>
<dbReference type="Proteomes" id="UP001637996">
    <property type="component" value="Unassembled WGS sequence"/>
</dbReference>
<dbReference type="EMBL" id="JBGMEI010000010">
    <property type="protein sequence ID" value="MFO3666009.1"/>
    <property type="molecule type" value="Genomic_DNA"/>
</dbReference>
<organism evidence="9 10">
    <name type="scientific">Anaerococcus martiniensis</name>
    <dbReference type="NCBI Taxonomy" id="3115615"/>
    <lineage>
        <taxon>Bacteria</taxon>
        <taxon>Bacillati</taxon>
        <taxon>Bacillota</taxon>
        <taxon>Tissierellia</taxon>
        <taxon>Tissierellales</taxon>
        <taxon>Peptoniphilaceae</taxon>
        <taxon>Anaerococcus</taxon>
    </lineage>
</organism>
<dbReference type="RefSeq" id="WP_410031668.1">
    <property type="nucleotide sequence ID" value="NZ_JBGMEI010000010.1"/>
</dbReference>
<evidence type="ECO:0000256" key="5">
    <source>
        <dbReference type="ARBA" id="ARBA00023136"/>
    </source>
</evidence>
<protein>
    <submittedName>
        <fullName evidence="9">Threonine/serine exporter family protein</fullName>
    </submittedName>
</protein>
<gene>
    <name evidence="9" type="ORF">ACCQ41_07100</name>
</gene>
<proteinExistence type="inferred from homology"/>
<evidence type="ECO:0000256" key="7">
    <source>
        <dbReference type="SAM" id="Phobius"/>
    </source>
</evidence>
<keyword evidence="4 7" id="KW-1133">Transmembrane helix</keyword>
<feature type="transmembrane region" description="Helical" evidence="7">
    <location>
        <begin position="173"/>
        <end position="191"/>
    </location>
</feature>
<dbReference type="Pfam" id="PF06738">
    <property type="entry name" value="ThrE"/>
    <property type="match status" value="1"/>
</dbReference>
<evidence type="ECO:0000313" key="9">
    <source>
        <dbReference type="EMBL" id="MFO3666009.1"/>
    </source>
</evidence>
<keyword evidence="3 7" id="KW-0812">Transmembrane</keyword>
<evidence type="ECO:0000259" key="8">
    <source>
        <dbReference type="Pfam" id="PF06738"/>
    </source>
</evidence>
<keyword evidence="5 7" id="KW-0472">Membrane</keyword>
<evidence type="ECO:0000256" key="1">
    <source>
        <dbReference type="ARBA" id="ARBA00004651"/>
    </source>
</evidence>
<accession>A0ABW9M9Y3</accession>
<comment type="caution">
    <text evidence="9">The sequence shown here is derived from an EMBL/GenBank/DDBJ whole genome shotgun (WGS) entry which is preliminary data.</text>
</comment>
<dbReference type="InterPro" id="IPR050539">
    <property type="entry name" value="ThrE_Dicarb/AminoAcid_Exp"/>
</dbReference>
<feature type="transmembrane region" description="Helical" evidence="7">
    <location>
        <begin position="232"/>
        <end position="256"/>
    </location>
</feature>
<comment type="subcellular location">
    <subcellularLocation>
        <location evidence="1">Cell membrane</location>
        <topology evidence="1">Multi-pass membrane protein</topology>
    </subcellularLocation>
</comment>
<dbReference type="InterPro" id="IPR010619">
    <property type="entry name" value="ThrE-like_N"/>
</dbReference>
<dbReference type="PANTHER" id="PTHR34390:SF2">
    <property type="entry name" value="SUCCINATE TRANSPORTER SUBUNIT YJJP-RELATED"/>
    <property type="match status" value="1"/>
</dbReference>
<keyword evidence="2" id="KW-1003">Cell membrane</keyword>
<dbReference type="PANTHER" id="PTHR34390">
    <property type="entry name" value="UPF0442 PROTEIN YJJB-RELATED"/>
    <property type="match status" value="1"/>
</dbReference>
<evidence type="ECO:0000256" key="6">
    <source>
        <dbReference type="ARBA" id="ARBA00034125"/>
    </source>
</evidence>
<sequence length="259" mass="28505">MTNEKITSLKEAVILSEIAASAGALMLANGAEIYRVEDTVERIIRSKESIKDVDVFSTFNTIIISFSYKGEIHTNMRRVRNRGNNLFYVDKVNTFSRNFTAGKYTLYEALEEIAMIKKEKSMPTPLRVFGATIAAGSYSILLGGNIIEIISSFAIGYLAFRFSLFLERKKINFFVVHFLYGMILSLSALLVNEITPVSINILIISGMMAFVPGVMLTNAVRDLMSGDALSGITGTAMAILISIALAVGVATPISIWRLF</sequence>